<dbReference type="InterPro" id="IPR006949">
    <property type="entry name" value="Barrel_Baseplate_J-like"/>
</dbReference>
<protein>
    <submittedName>
        <fullName evidence="2">Uncharacterized phage Mu protein GP47-like protein</fullName>
    </submittedName>
</protein>
<sequence length="396" mass="43287">MESFAKELFTGMVRDSGMPVTESDMRAEWEKLNQGEGSLIRNDSSFSPFWRLITSIVTRPAQWLVNLLVEDVLPNSFLRFASGVYLDVYAWGLNLVRKGSAPARGRVVFTRATATGELNIPGGVYIETPPVNGVVYRVKTLAPAVISNGELALEVLVEAEEHGEAWNLGAGYYSILSQPINGIVDVSNPADWLDTPGADTEKDDALRLRCRNQFAAVGQLHHDAAYKALIAAFTGVRIDYLYFEARQAVRGPGTANCYVMVESGPAPQTLCDAINGYIMGGGNHGHGDDLLCLPIIEQPEALVATVHAVDEAGAERRAVLLEEVENRIRCAFRQNTAYNMTKPLPQSRFSFSRLGDELHAALPDLKSVEFHRGEDIVSLLTLPVLERLDITMGAAA</sequence>
<feature type="domain" description="Baseplate protein J-like barrel" evidence="1">
    <location>
        <begin position="107"/>
        <end position="193"/>
    </location>
</feature>
<proteinExistence type="predicted"/>
<dbReference type="HOGENOM" id="CLU_058632_0_0_7"/>
<dbReference type="eggNOG" id="COG3299">
    <property type="taxonomic scope" value="Bacteria"/>
</dbReference>
<evidence type="ECO:0000313" key="2">
    <source>
        <dbReference type="EMBL" id="ACL48170.1"/>
    </source>
</evidence>
<organism evidence="2">
    <name type="scientific">Desulfovibrio desulfuricans (strain ATCC 27774 / DSM 6949 / MB)</name>
    <dbReference type="NCBI Taxonomy" id="525146"/>
    <lineage>
        <taxon>Bacteria</taxon>
        <taxon>Pseudomonadati</taxon>
        <taxon>Thermodesulfobacteriota</taxon>
        <taxon>Desulfovibrionia</taxon>
        <taxon>Desulfovibrionales</taxon>
        <taxon>Desulfovibrionaceae</taxon>
        <taxon>Desulfovibrio</taxon>
    </lineage>
</organism>
<dbReference type="EMBL" id="CP001358">
    <property type="protein sequence ID" value="ACL48170.1"/>
    <property type="molecule type" value="Genomic_DNA"/>
</dbReference>
<gene>
    <name evidence="2" type="ordered locus">Ddes_0255</name>
</gene>
<evidence type="ECO:0000259" key="1">
    <source>
        <dbReference type="Pfam" id="PF04865"/>
    </source>
</evidence>
<dbReference type="KEGG" id="dds:Ddes_0255"/>
<dbReference type="STRING" id="525146.Ddes_0255"/>
<dbReference type="Pfam" id="PF04865">
    <property type="entry name" value="Baseplate_J"/>
    <property type="match status" value="1"/>
</dbReference>
<dbReference type="AlphaFoldDB" id="B8J333"/>
<accession>B8J333</accession>
<name>B8J333_DESDA</name>
<reference evidence="2" key="1">
    <citation type="submission" date="2009-01" db="EMBL/GenBank/DDBJ databases">
        <title>Complete sequence of Desulfovibrio desulfuricans subsp. desulfuricans str. ATCC 27774.</title>
        <authorList>
            <consortium name="US DOE Joint Genome Institute"/>
            <person name="Lucas S."/>
            <person name="Copeland A."/>
            <person name="Lapidus A."/>
            <person name="Glavina del Rio T."/>
            <person name="Tice H."/>
            <person name="Bruce D."/>
            <person name="Goodwin L."/>
            <person name="Pitluck S."/>
            <person name="Sims D."/>
            <person name="Lu M."/>
            <person name="Kiss H."/>
            <person name="Meineke L."/>
            <person name="Brettin T."/>
            <person name="Detter J.C."/>
            <person name="Han C."/>
            <person name="Larimer F."/>
            <person name="Land M."/>
            <person name="Hauser L."/>
            <person name="Kyrpides N."/>
            <person name="Ovchinnikova G."/>
            <person name="Hazen T.C."/>
        </authorList>
    </citation>
    <scope>NUCLEOTIDE SEQUENCE [LARGE SCALE GENOMIC DNA]</scope>
    <source>
        <strain evidence="2">ATCC 27774</strain>
    </source>
</reference>